<accession>A0A7J0CKU1</accession>
<feature type="region of interest" description="Disordered" evidence="1">
    <location>
        <begin position="72"/>
        <end position="99"/>
    </location>
</feature>
<comment type="caution">
    <text evidence="2">The sequence shown here is derived from an EMBL/GenBank/DDBJ whole genome shotgun (WGS) entry which is preliminary data.</text>
</comment>
<gene>
    <name evidence="2" type="ORF">Smic_16520</name>
</gene>
<evidence type="ECO:0000313" key="3">
    <source>
        <dbReference type="Proteomes" id="UP000498740"/>
    </source>
</evidence>
<organism evidence="2 3">
    <name type="scientific">Streptomyces microflavus</name>
    <name type="common">Streptomyces lipmanii</name>
    <dbReference type="NCBI Taxonomy" id="1919"/>
    <lineage>
        <taxon>Bacteria</taxon>
        <taxon>Bacillati</taxon>
        <taxon>Actinomycetota</taxon>
        <taxon>Actinomycetes</taxon>
        <taxon>Kitasatosporales</taxon>
        <taxon>Streptomycetaceae</taxon>
        <taxon>Streptomyces</taxon>
    </lineage>
</organism>
<reference evidence="2 3" key="1">
    <citation type="submission" date="2020-05" db="EMBL/GenBank/DDBJ databases">
        <title>Whole genome shotgun sequence of Streptomyces microflavus NBRC 13062.</title>
        <authorList>
            <person name="Komaki H."/>
            <person name="Tamura T."/>
        </authorList>
    </citation>
    <scope>NUCLEOTIDE SEQUENCE [LARGE SCALE GENOMIC DNA]</scope>
    <source>
        <strain evidence="2 3">NBRC 13062</strain>
    </source>
</reference>
<dbReference type="AlphaFoldDB" id="A0A7J0CKU1"/>
<evidence type="ECO:0000256" key="1">
    <source>
        <dbReference type="SAM" id="MobiDB-lite"/>
    </source>
</evidence>
<sequence length="99" mass="10499">MEVADPEGEGGAPVRLLREQLAQLGGAELLTVLGESRPLGVWLSLVRLAAFIPDISPLLLVTRLPRRPSNLIDRGAGWRGREPGGGKAVRPDTLGVSGR</sequence>
<name>A0A7J0CKU1_STRMI</name>
<dbReference type="EMBL" id="BLWD01000001">
    <property type="protein sequence ID" value="GFN03096.1"/>
    <property type="molecule type" value="Genomic_DNA"/>
</dbReference>
<protein>
    <submittedName>
        <fullName evidence="2">Uncharacterized protein</fullName>
    </submittedName>
</protein>
<dbReference type="Proteomes" id="UP000498740">
    <property type="component" value="Unassembled WGS sequence"/>
</dbReference>
<evidence type="ECO:0000313" key="2">
    <source>
        <dbReference type="EMBL" id="GFN03096.1"/>
    </source>
</evidence>
<proteinExistence type="predicted"/>